<dbReference type="PROSITE" id="PS50158">
    <property type="entry name" value="ZF_CCHC"/>
    <property type="match status" value="1"/>
</dbReference>
<dbReference type="Pfam" id="PF17921">
    <property type="entry name" value="Integrase_H2C2"/>
    <property type="match status" value="1"/>
</dbReference>
<feature type="domain" description="CCHC-type" evidence="4">
    <location>
        <begin position="385"/>
        <end position="398"/>
    </location>
</feature>
<dbReference type="OrthoDB" id="6468999at2759"/>
<evidence type="ECO:0000313" key="6">
    <source>
        <dbReference type="EMBL" id="GBN24241.1"/>
    </source>
</evidence>
<dbReference type="InterPro" id="IPR001878">
    <property type="entry name" value="Znf_CCHC"/>
</dbReference>
<dbReference type="InterPro" id="IPR001969">
    <property type="entry name" value="Aspartic_peptidase_AS"/>
</dbReference>
<evidence type="ECO:0000256" key="1">
    <source>
        <dbReference type="PROSITE-ProRule" id="PRU00047"/>
    </source>
</evidence>
<dbReference type="Gene3D" id="2.40.70.10">
    <property type="entry name" value="Acid Proteases"/>
    <property type="match status" value="1"/>
</dbReference>
<keyword evidence="1" id="KW-0862">Zinc</keyword>
<dbReference type="InterPro" id="IPR041588">
    <property type="entry name" value="Integrase_H2C2"/>
</dbReference>
<dbReference type="PROSITE" id="PS00141">
    <property type="entry name" value="ASP_PROTEASE"/>
    <property type="match status" value="1"/>
</dbReference>
<dbReference type="Gene3D" id="1.20.120.20">
    <property type="entry name" value="Apolipoprotein"/>
    <property type="match status" value="1"/>
</dbReference>
<protein>
    <recommendedName>
        <fullName evidence="4">CCHC-type domain-containing protein</fullName>
    </recommendedName>
</protein>
<feature type="region of interest" description="Disordered" evidence="3">
    <location>
        <begin position="30"/>
        <end position="55"/>
    </location>
</feature>
<dbReference type="GO" id="GO:0004190">
    <property type="term" value="F:aspartic-type endopeptidase activity"/>
    <property type="evidence" value="ECO:0007669"/>
    <property type="project" value="InterPro"/>
</dbReference>
<keyword evidence="1" id="KW-0479">Metal-binding</keyword>
<dbReference type="PANTHER" id="PTHR45823:SF1">
    <property type="entry name" value="T-SNARE COILED-COIL HOMOLOGY DOMAIN-CONTAINING PROTEIN"/>
    <property type="match status" value="1"/>
</dbReference>
<comment type="caution">
    <text evidence="5">The sequence shown here is derived from an EMBL/GenBank/DDBJ whole genome shotgun (WGS) entry which is preliminary data.</text>
</comment>
<dbReference type="CDD" id="cd00303">
    <property type="entry name" value="retropepsin_like"/>
    <property type="match status" value="1"/>
</dbReference>
<evidence type="ECO:0000313" key="8">
    <source>
        <dbReference type="Proteomes" id="UP000499080"/>
    </source>
</evidence>
<dbReference type="InterPro" id="IPR054465">
    <property type="entry name" value="Integrase_p58-like_C"/>
</dbReference>
<evidence type="ECO:0000313" key="5">
    <source>
        <dbReference type="EMBL" id="GBL95126.1"/>
    </source>
</evidence>
<reference evidence="5 8" key="1">
    <citation type="journal article" date="2019" name="Sci. Rep.">
        <title>Orb-weaving spider Araneus ventricosus genome elucidates the spidroin gene catalogue.</title>
        <authorList>
            <person name="Kono N."/>
            <person name="Nakamura H."/>
            <person name="Ohtoshi R."/>
            <person name="Moran D.A.P."/>
            <person name="Shinohara A."/>
            <person name="Yoshida Y."/>
            <person name="Fujiwara M."/>
            <person name="Mori M."/>
            <person name="Tomita M."/>
            <person name="Arakawa K."/>
        </authorList>
    </citation>
    <scope>NUCLEOTIDE SEQUENCE [LARGE SCALE GENOMIC DNA]</scope>
</reference>
<accession>A0A4Y2BV18</accession>
<dbReference type="SUPFAM" id="SSF50630">
    <property type="entry name" value="Acid proteases"/>
    <property type="match status" value="1"/>
</dbReference>
<dbReference type="GO" id="GO:0008270">
    <property type="term" value="F:zinc ion binding"/>
    <property type="evidence" value="ECO:0007669"/>
    <property type="project" value="UniProtKB-KW"/>
</dbReference>
<dbReference type="EMBL" id="BGPR01122458">
    <property type="protein sequence ID" value="GBN24259.1"/>
    <property type="molecule type" value="Genomic_DNA"/>
</dbReference>
<feature type="compositionally biased region" description="Polar residues" evidence="3">
    <location>
        <begin position="762"/>
        <end position="781"/>
    </location>
</feature>
<dbReference type="AlphaFoldDB" id="A0A4Y2BV18"/>
<dbReference type="GO" id="GO:0003676">
    <property type="term" value="F:nucleic acid binding"/>
    <property type="evidence" value="ECO:0007669"/>
    <property type="project" value="InterPro"/>
</dbReference>
<organism evidence="5 8">
    <name type="scientific">Araneus ventricosus</name>
    <name type="common">Orbweaver spider</name>
    <name type="synonym">Epeira ventricosa</name>
    <dbReference type="NCBI Taxonomy" id="182803"/>
    <lineage>
        <taxon>Eukaryota</taxon>
        <taxon>Metazoa</taxon>
        <taxon>Ecdysozoa</taxon>
        <taxon>Arthropoda</taxon>
        <taxon>Chelicerata</taxon>
        <taxon>Arachnida</taxon>
        <taxon>Araneae</taxon>
        <taxon>Araneomorphae</taxon>
        <taxon>Entelegynae</taxon>
        <taxon>Araneoidea</taxon>
        <taxon>Araneidae</taxon>
        <taxon>Araneus</taxon>
    </lineage>
</organism>
<dbReference type="GO" id="GO:0006508">
    <property type="term" value="P:proteolysis"/>
    <property type="evidence" value="ECO:0007669"/>
    <property type="project" value="InterPro"/>
</dbReference>
<dbReference type="PANTHER" id="PTHR45823">
    <property type="entry name" value="T-SNARE COILED-COIL HOMOLOGY DOMAIN-CONTAINING PROTEIN"/>
    <property type="match status" value="1"/>
</dbReference>
<proteinExistence type="predicted"/>
<name>A0A4Y2BV18_ARAVE</name>
<dbReference type="Gene3D" id="1.10.340.70">
    <property type="match status" value="1"/>
</dbReference>
<keyword evidence="2" id="KW-0175">Coiled coil</keyword>
<feature type="region of interest" description="Disordered" evidence="3">
    <location>
        <begin position="759"/>
        <end position="785"/>
    </location>
</feature>
<evidence type="ECO:0000313" key="7">
    <source>
        <dbReference type="EMBL" id="GBN24259.1"/>
    </source>
</evidence>
<evidence type="ECO:0000256" key="3">
    <source>
        <dbReference type="SAM" id="MobiDB-lite"/>
    </source>
</evidence>
<keyword evidence="8" id="KW-1185">Reference proteome</keyword>
<dbReference type="FunFam" id="1.10.340.70:FF:000001">
    <property type="entry name" value="Retrovirus-related Pol polyprotein from transposon gypsy-like Protein"/>
    <property type="match status" value="1"/>
</dbReference>
<dbReference type="Proteomes" id="UP000499080">
    <property type="component" value="Unassembled WGS sequence"/>
</dbReference>
<dbReference type="InterPro" id="IPR021109">
    <property type="entry name" value="Peptidase_aspartic_dom_sf"/>
</dbReference>
<evidence type="ECO:0000256" key="2">
    <source>
        <dbReference type="SAM" id="Coils"/>
    </source>
</evidence>
<sequence length="873" mass="99679">MPETGPLTRSMDKQFEKLFAMMAEMKAVQEEMKAGQEEMKAGQEEMKAGQEEMKAGQEKMGVAQSGLEQKMEAGQEEMRSGQGRMEKGQEELKGLIDEVKGEVQRKIDEVEEKVQMKVEDVKTEVKGKIEEVEHKVQGKIGEIERRLSELEDRPFSFSASPEFMHPRPTIKSLTFDGQTSWTVFKTQFNVVSSTNGWTDFVKASQLVASLRGSAAEVLQGIPADKLTDLTTIEKALESRFGDRHLTQFYRIELKTRRQKPGESLQELAADVERLMSLAYAECPQDVRDSLAAQYFVDAIRDEQTQLSTRLMDFTDLKSTLAYSMKFESAKTASKISIHARSMETDDDTWKERDDKFESLLKVLEKLVESLAAEQNAPRRNPNLTCWKCLKKGHVQRACQVNDVHSRKLTCGRLAEQNIPTLNKSPEEGLKVSTLSGGGNGLYLKGSICDIPCLFLVDTGTNITLLRADLAHKVKERLIYTAPNLTLKTATGEKAKIQGKLDASIECGSRKFQHRVYVADITDSCILGLDFLQKFKFTVDLEKNEIQTGSEKISLFSGSTQHRKRASDGKNVQSRRLCFEGCEPCSNAEKKFRTETDISVEALTMGTENRWSLSEIQKEQLEDPDIRPILKMKLNSADRPSWQEIAHESPATKRYWALWNSLYLKDGVLYRKIQEVLRETHDNTSGRHFGVMKTLRKTRERFYWDRLRADVEKWCWECQACGARKGPKTEQRKSVTGRTPAETFSDRTLRFPCDILFGRPRDTPSSPTNSEAHLESVQTSAGEQVELSRERMKIRYDSRATDHRFKERDLVWMYNPKRRRGLSPKLQQNWEGPYTVVKKLNDVAYRVQRSSNAKPKVIHINRLAPYRVTDHSSK</sequence>
<dbReference type="Pfam" id="PF22938">
    <property type="entry name" value="Integrase_p58_C"/>
    <property type="match status" value="1"/>
</dbReference>
<dbReference type="EMBL" id="BGPR01160805">
    <property type="protein sequence ID" value="GBL95126.1"/>
    <property type="molecule type" value="Genomic_DNA"/>
</dbReference>
<gene>
    <name evidence="5" type="ORF">AVEN_157280_1</name>
    <name evidence="6" type="ORF">AVEN_261127_1</name>
    <name evidence="7" type="ORF">AVEN_67193_1</name>
</gene>
<dbReference type="EMBL" id="BGPR01122455">
    <property type="protein sequence ID" value="GBN24241.1"/>
    <property type="molecule type" value="Genomic_DNA"/>
</dbReference>
<evidence type="ECO:0000259" key="4">
    <source>
        <dbReference type="PROSITE" id="PS50158"/>
    </source>
</evidence>
<keyword evidence="1" id="KW-0863">Zinc-finger</keyword>
<dbReference type="Pfam" id="PF13975">
    <property type="entry name" value="gag-asp_proteas"/>
    <property type="match status" value="1"/>
</dbReference>
<feature type="coiled-coil region" evidence="2">
    <location>
        <begin position="100"/>
        <end position="153"/>
    </location>
</feature>